<dbReference type="Proteomes" id="UP001163046">
    <property type="component" value="Unassembled WGS sequence"/>
</dbReference>
<dbReference type="GO" id="GO:0035973">
    <property type="term" value="P:aggrephagy"/>
    <property type="evidence" value="ECO:0007669"/>
    <property type="project" value="TreeGrafter"/>
</dbReference>
<dbReference type="InterPro" id="IPR052651">
    <property type="entry name" value="WDR81"/>
</dbReference>
<organism evidence="1 2">
    <name type="scientific">Desmophyllum pertusum</name>
    <dbReference type="NCBI Taxonomy" id="174260"/>
    <lineage>
        <taxon>Eukaryota</taxon>
        <taxon>Metazoa</taxon>
        <taxon>Cnidaria</taxon>
        <taxon>Anthozoa</taxon>
        <taxon>Hexacorallia</taxon>
        <taxon>Scleractinia</taxon>
        <taxon>Caryophylliina</taxon>
        <taxon>Caryophylliidae</taxon>
        <taxon>Desmophyllum</taxon>
    </lineage>
</organism>
<accession>A0A9W9Z955</accession>
<name>A0A9W9Z955_9CNID</name>
<evidence type="ECO:0000313" key="1">
    <source>
        <dbReference type="EMBL" id="KAJ7377461.1"/>
    </source>
</evidence>
<evidence type="ECO:0000313" key="2">
    <source>
        <dbReference type="Proteomes" id="UP001163046"/>
    </source>
</evidence>
<dbReference type="OrthoDB" id="29306at2759"/>
<dbReference type="EMBL" id="MU826378">
    <property type="protein sequence ID" value="KAJ7377461.1"/>
    <property type="molecule type" value="Genomic_DNA"/>
</dbReference>
<gene>
    <name evidence="1" type="primary">WDR81_2</name>
    <name evidence="1" type="ORF">OS493_028902</name>
</gene>
<sequence length="340" mass="38179">MEKRLSPEEACTLVVEELSIDRSCIRACFDESGSRVCCLVHECWLQKYIVGVPSHDEPGHESPWSPYEHQLILQPSHPEPAAPWIRISIQVIKKPIKKAPLRKSFPDAFGSGVDNGGKFSVLSYAELMQCVGVHNFRHSWDSALDSYPLAAHCVLPAPLWKESDKNVVEEMLLQAYGLSARKLCPDAESSEHSNFGSSAERDAFDDFKEESEECCSICLCSRRNSAYFLIEPYFQHSLHNMVTFSPSVLSGSHMRPLFMIYELLHALHWYHSREIAHGALTLHKVKVSKGLWIYLESPDFLHTCNSEISLSEIDGVSCGTAASKPQLDINESLVSALHVH</sequence>
<dbReference type="GO" id="GO:0005739">
    <property type="term" value="C:mitochondrion"/>
    <property type="evidence" value="ECO:0007669"/>
    <property type="project" value="TreeGrafter"/>
</dbReference>
<dbReference type="PANTHER" id="PTHR44662:SF1">
    <property type="entry name" value="WD REPEAT-CONTAINING PROTEIN 81"/>
    <property type="match status" value="1"/>
</dbReference>
<protein>
    <submittedName>
        <fullName evidence="1">WD repeat-containing protein 81</fullName>
    </submittedName>
</protein>
<dbReference type="GO" id="GO:0035014">
    <property type="term" value="F:phosphatidylinositol 3-kinase regulator activity"/>
    <property type="evidence" value="ECO:0007669"/>
    <property type="project" value="TreeGrafter"/>
</dbReference>
<dbReference type="AlphaFoldDB" id="A0A9W9Z955"/>
<proteinExistence type="predicted"/>
<dbReference type="PANTHER" id="PTHR44662">
    <property type="entry name" value="WD REPEAT-CONTAINING PROTEIN 81"/>
    <property type="match status" value="1"/>
</dbReference>
<reference evidence="1" key="1">
    <citation type="submission" date="2023-01" db="EMBL/GenBank/DDBJ databases">
        <title>Genome assembly of the deep-sea coral Lophelia pertusa.</title>
        <authorList>
            <person name="Herrera S."/>
            <person name="Cordes E."/>
        </authorList>
    </citation>
    <scope>NUCLEOTIDE SEQUENCE</scope>
    <source>
        <strain evidence="1">USNM1676648</strain>
        <tissue evidence="1">Polyp</tissue>
    </source>
</reference>
<comment type="caution">
    <text evidence="1">The sequence shown here is derived from an EMBL/GenBank/DDBJ whole genome shotgun (WGS) entry which is preliminary data.</text>
</comment>
<keyword evidence="2" id="KW-1185">Reference proteome</keyword>